<dbReference type="Gene3D" id="3.40.50.150">
    <property type="entry name" value="Vaccinia Virus protein VP39"/>
    <property type="match status" value="1"/>
</dbReference>
<protein>
    <recommendedName>
        <fullName evidence="6">Demethylmenaquinone methyltransferase</fullName>
        <ecNumber evidence="6">2.1.1.163</ecNumber>
    </recommendedName>
</protein>
<feature type="binding site" evidence="6">
    <location>
        <position position="62"/>
    </location>
    <ligand>
        <name>S-adenosyl-L-methionine</name>
        <dbReference type="ChEBI" id="CHEBI:59789"/>
    </ligand>
</feature>
<dbReference type="InterPro" id="IPR029063">
    <property type="entry name" value="SAM-dependent_MTases_sf"/>
</dbReference>
<evidence type="ECO:0000256" key="3">
    <source>
        <dbReference type="ARBA" id="ARBA00022679"/>
    </source>
</evidence>
<dbReference type="PANTHER" id="PTHR43591:SF24">
    <property type="entry name" value="2-METHOXY-6-POLYPRENYL-1,4-BENZOQUINOL METHYLASE, MITOCHONDRIAL"/>
    <property type="match status" value="1"/>
</dbReference>
<comment type="function">
    <text evidence="5 6">Methyltransferase required for the conversion of demethylmenaquinol (DMKH2) to menaquinol (MKH2).</text>
</comment>
<evidence type="ECO:0000256" key="5">
    <source>
        <dbReference type="ARBA" id="ARBA00059758"/>
    </source>
</evidence>
<dbReference type="GO" id="GO:0009234">
    <property type="term" value="P:menaquinone biosynthetic process"/>
    <property type="evidence" value="ECO:0007669"/>
    <property type="project" value="UniProtKB-UniRule"/>
</dbReference>
<dbReference type="EC" id="2.1.1.163" evidence="6"/>
<dbReference type="NCBIfam" id="NF001244">
    <property type="entry name" value="PRK00216.1-5"/>
    <property type="match status" value="1"/>
</dbReference>
<keyword evidence="4 6" id="KW-0949">S-adenosyl-L-methionine</keyword>
<comment type="caution">
    <text evidence="6">Lacks conserved residue(s) required for the propagation of feature annotation.</text>
</comment>
<comment type="catalytic activity">
    <reaction evidence="6">
        <text>a 2-demethylmenaquinol + S-adenosyl-L-methionine = a menaquinol + S-adenosyl-L-homocysteine + H(+)</text>
        <dbReference type="Rhea" id="RHEA:42640"/>
        <dbReference type="Rhea" id="RHEA-COMP:9539"/>
        <dbReference type="Rhea" id="RHEA-COMP:9563"/>
        <dbReference type="ChEBI" id="CHEBI:15378"/>
        <dbReference type="ChEBI" id="CHEBI:18151"/>
        <dbReference type="ChEBI" id="CHEBI:55437"/>
        <dbReference type="ChEBI" id="CHEBI:57856"/>
        <dbReference type="ChEBI" id="CHEBI:59789"/>
        <dbReference type="EC" id="2.1.1.163"/>
    </reaction>
</comment>
<dbReference type="NCBIfam" id="TIGR01934">
    <property type="entry name" value="MenG_MenH_UbiE"/>
    <property type="match status" value="1"/>
</dbReference>
<reference evidence="7" key="2">
    <citation type="submission" date="2020-09" db="EMBL/GenBank/DDBJ databases">
        <authorList>
            <person name="Sun Q."/>
            <person name="Ohkuma M."/>
        </authorList>
    </citation>
    <scope>NUCLEOTIDE SEQUENCE</scope>
    <source>
        <strain evidence="7">JCM 15325</strain>
    </source>
</reference>
<dbReference type="FunFam" id="3.40.50.150:FF:000086">
    <property type="entry name" value="Demethylmenaquinone methyltransferase"/>
    <property type="match status" value="1"/>
</dbReference>
<gene>
    <name evidence="6 7" type="primary">menG</name>
    <name evidence="7" type="ORF">GCM10007968_09010</name>
</gene>
<keyword evidence="8" id="KW-1185">Reference proteome</keyword>
<dbReference type="PROSITE" id="PS51608">
    <property type="entry name" value="SAM_MT_UBIE"/>
    <property type="match status" value="1"/>
</dbReference>
<keyword evidence="2 6" id="KW-0489">Methyltransferase</keyword>
<evidence type="ECO:0000256" key="2">
    <source>
        <dbReference type="ARBA" id="ARBA00022603"/>
    </source>
</evidence>
<name>A0A917W0H6_9BACL</name>
<comment type="pathway">
    <text evidence="6">Quinol/quinone metabolism; menaquinone biosynthesis; menaquinol from 1,4-dihydroxy-2-naphthoate: step 2/2.</text>
</comment>
<dbReference type="GO" id="GO:0032259">
    <property type="term" value="P:methylation"/>
    <property type="evidence" value="ECO:0007669"/>
    <property type="project" value="UniProtKB-KW"/>
</dbReference>
<dbReference type="NCBIfam" id="NF001243">
    <property type="entry name" value="PRK00216.1-4"/>
    <property type="match status" value="1"/>
</dbReference>
<dbReference type="Proteomes" id="UP000654670">
    <property type="component" value="Unassembled WGS sequence"/>
</dbReference>
<evidence type="ECO:0000256" key="6">
    <source>
        <dbReference type="HAMAP-Rule" id="MF_01813"/>
    </source>
</evidence>
<dbReference type="InterPro" id="IPR023576">
    <property type="entry name" value="UbiE/COQ5_MeTrFase_CS"/>
</dbReference>
<comment type="similarity">
    <text evidence="6">Belongs to the class I-like SAM-binding methyltransferase superfamily. MenG/UbiE family.</text>
</comment>
<evidence type="ECO:0000256" key="1">
    <source>
        <dbReference type="ARBA" id="ARBA00022428"/>
    </source>
</evidence>
<comment type="caution">
    <text evidence="7">The sequence shown here is derived from an EMBL/GenBank/DDBJ whole genome shotgun (WGS) entry which is preliminary data.</text>
</comment>
<keyword evidence="3 6" id="KW-0808">Transferase</keyword>
<dbReference type="CDD" id="cd02440">
    <property type="entry name" value="AdoMet_MTases"/>
    <property type="match status" value="1"/>
</dbReference>
<dbReference type="HAMAP" id="MF_01813">
    <property type="entry name" value="MenG_UbiE_methyltr"/>
    <property type="match status" value="1"/>
</dbReference>
<evidence type="ECO:0000313" key="8">
    <source>
        <dbReference type="Proteomes" id="UP000654670"/>
    </source>
</evidence>
<dbReference type="InterPro" id="IPR004033">
    <property type="entry name" value="UbiE/COQ5_MeTrFase"/>
</dbReference>
<dbReference type="AlphaFoldDB" id="A0A917W0H6"/>
<organism evidence="7 8">
    <name type="scientific">Sporolactobacillus putidus</name>
    <dbReference type="NCBI Taxonomy" id="492735"/>
    <lineage>
        <taxon>Bacteria</taxon>
        <taxon>Bacillati</taxon>
        <taxon>Bacillota</taxon>
        <taxon>Bacilli</taxon>
        <taxon>Bacillales</taxon>
        <taxon>Sporolactobacillaceae</taxon>
        <taxon>Sporolactobacillus</taxon>
    </lineage>
</organism>
<feature type="binding site" evidence="6">
    <location>
        <begin position="110"/>
        <end position="111"/>
    </location>
    <ligand>
        <name>S-adenosyl-L-methionine</name>
        <dbReference type="ChEBI" id="CHEBI:59789"/>
    </ligand>
</feature>
<evidence type="ECO:0000256" key="4">
    <source>
        <dbReference type="ARBA" id="ARBA00022691"/>
    </source>
</evidence>
<reference evidence="7" key="1">
    <citation type="journal article" date="2014" name="Int. J. Syst. Evol. Microbiol.">
        <title>Complete genome sequence of Corynebacterium casei LMG S-19264T (=DSM 44701T), isolated from a smear-ripened cheese.</title>
        <authorList>
            <consortium name="US DOE Joint Genome Institute (JGI-PGF)"/>
            <person name="Walter F."/>
            <person name="Albersmeier A."/>
            <person name="Kalinowski J."/>
            <person name="Ruckert C."/>
        </authorList>
    </citation>
    <scope>NUCLEOTIDE SEQUENCE</scope>
    <source>
        <strain evidence="7">JCM 15325</strain>
    </source>
</reference>
<dbReference type="SUPFAM" id="SSF53335">
    <property type="entry name" value="S-adenosyl-L-methionine-dependent methyltransferases"/>
    <property type="match status" value="1"/>
</dbReference>
<dbReference type="PROSITE" id="PS01183">
    <property type="entry name" value="UBIE_1"/>
    <property type="match status" value="1"/>
</dbReference>
<keyword evidence="1 6" id="KW-0474">Menaquinone biosynthesis</keyword>
<sequence length="244" mass="27765">MEMNEREEKHEKVHQVFQTIYKKYDSMNSLISFNRHKAWRRKADETVGAREGEQILDVCCGTGDWTLSLAKAVGTTGKVVGLDFSDNMLKVARAKLDVTPLKNVALVNGDAMNIPFSEASFDRVTIGFGLRNVPDYLTVLKEMFRVLKPGGRIVCLETSQPKIPVYRQLYFFYFRFIMPLLGKLFAGSYKEYAWLNESTQKFPDREKLVQLFHAAGFEKVSVRSFMGGIAAIHHADKPLRKAAD</sequence>
<dbReference type="PROSITE" id="PS01184">
    <property type="entry name" value="UBIE_2"/>
    <property type="match status" value="1"/>
</dbReference>
<feature type="binding site" evidence="6">
    <location>
        <position position="83"/>
    </location>
    <ligand>
        <name>S-adenosyl-L-methionine</name>
        <dbReference type="ChEBI" id="CHEBI:59789"/>
    </ligand>
</feature>
<dbReference type="Pfam" id="PF01209">
    <property type="entry name" value="Ubie_methyltran"/>
    <property type="match status" value="1"/>
</dbReference>
<evidence type="ECO:0000313" key="7">
    <source>
        <dbReference type="EMBL" id="GGL47070.1"/>
    </source>
</evidence>
<dbReference type="EMBL" id="BMOK01000003">
    <property type="protein sequence ID" value="GGL47070.1"/>
    <property type="molecule type" value="Genomic_DNA"/>
</dbReference>
<dbReference type="PANTHER" id="PTHR43591">
    <property type="entry name" value="METHYLTRANSFERASE"/>
    <property type="match status" value="1"/>
</dbReference>
<accession>A0A917W0H6</accession>
<dbReference type="GO" id="GO:0043770">
    <property type="term" value="F:demethylmenaquinone methyltransferase activity"/>
    <property type="evidence" value="ECO:0007669"/>
    <property type="project" value="UniProtKB-UniRule"/>
</dbReference>
<proteinExistence type="inferred from homology"/>